<dbReference type="EMBL" id="FNSD01000001">
    <property type="protein sequence ID" value="SEB48732.1"/>
    <property type="molecule type" value="Genomic_DNA"/>
</dbReference>
<dbReference type="CDD" id="cd08414">
    <property type="entry name" value="PBP2_LTTR_aromatics_like"/>
    <property type="match status" value="1"/>
</dbReference>
<evidence type="ECO:0000313" key="7">
    <source>
        <dbReference type="Proteomes" id="UP000182409"/>
    </source>
</evidence>
<keyword evidence="3 6" id="KW-0238">DNA-binding</keyword>
<dbReference type="FunFam" id="1.10.10.10:FF:000001">
    <property type="entry name" value="LysR family transcriptional regulator"/>
    <property type="match status" value="1"/>
</dbReference>
<dbReference type="InterPro" id="IPR000847">
    <property type="entry name" value="LysR_HTH_N"/>
</dbReference>
<dbReference type="OrthoDB" id="9785745at2"/>
<name>A0A1H4JSV6_9BACT</name>
<feature type="domain" description="HTH lysR-type" evidence="5">
    <location>
        <begin position="1"/>
        <end position="60"/>
    </location>
</feature>
<evidence type="ECO:0000256" key="3">
    <source>
        <dbReference type="ARBA" id="ARBA00023125"/>
    </source>
</evidence>
<dbReference type="InterPro" id="IPR036390">
    <property type="entry name" value="WH_DNA-bd_sf"/>
</dbReference>
<keyword evidence="4" id="KW-0804">Transcription</keyword>
<dbReference type="Proteomes" id="UP000182409">
    <property type="component" value="Unassembled WGS sequence"/>
</dbReference>
<dbReference type="PANTHER" id="PTHR30346">
    <property type="entry name" value="TRANSCRIPTIONAL DUAL REGULATOR HCAR-RELATED"/>
    <property type="match status" value="1"/>
</dbReference>
<dbReference type="Pfam" id="PF00126">
    <property type="entry name" value="HTH_1"/>
    <property type="match status" value="1"/>
</dbReference>
<dbReference type="PROSITE" id="PS50931">
    <property type="entry name" value="HTH_LYSR"/>
    <property type="match status" value="1"/>
</dbReference>
<dbReference type="InterPro" id="IPR005119">
    <property type="entry name" value="LysR_subst-bd"/>
</dbReference>
<keyword evidence="2" id="KW-0805">Transcription regulation</keyword>
<dbReference type="InterPro" id="IPR036388">
    <property type="entry name" value="WH-like_DNA-bd_sf"/>
</dbReference>
<dbReference type="PANTHER" id="PTHR30346:SF0">
    <property type="entry name" value="HCA OPERON TRANSCRIPTIONAL ACTIVATOR HCAR"/>
    <property type="match status" value="1"/>
</dbReference>
<dbReference type="RefSeq" id="WP_074652422.1">
    <property type="nucleotide sequence ID" value="NZ_FNSD01000001.1"/>
</dbReference>
<protein>
    <submittedName>
        <fullName evidence="6">DNA-binding transcriptional regulator, LysR family</fullName>
    </submittedName>
</protein>
<dbReference type="PRINTS" id="PR00039">
    <property type="entry name" value="HTHLYSR"/>
</dbReference>
<evidence type="ECO:0000256" key="4">
    <source>
        <dbReference type="ARBA" id="ARBA00023163"/>
    </source>
</evidence>
<dbReference type="SUPFAM" id="SSF46785">
    <property type="entry name" value="Winged helix' DNA-binding domain"/>
    <property type="match status" value="1"/>
</dbReference>
<sequence>MDFRIRQLQCFLTLAELLNYGKTARVLYMSQPTITFQIQSLEEAFGAKLFERDRKQVRLTAAGESMRIYAQTIMDTISDAREHLKSLAAPRKIRITCGPSGMLDLLPAVLRTLVRSNAGFEVEVADLTTEEQMEQMADRRIDAMIMMPSLPIAGVRFVPLCSLPLRILMSRRNPLASRSFLSIRELHGANVIASRPEDCRYQGPFLSSLFAPFDVVPRLVHVPQSCSVQFAYVGADAGVMIAPYSAGFADLTDVVSIPFLETLPEMELGYSVLAENKNEALPMFHQILSHCASKLQGATPAAKGTRSERSRLIEFPHLRDAV</sequence>
<dbReference type="AlphaFoldDB" id="A0A1H4JSV6"/>
<comment type="similarity">
    <text evidence="1">Belongs to the LysR transcriptional regulatory family.</text>
</comment>
<evidence type="ECO:0000256" key="1">
    <source>
        <dbReference type="ARBA" id="ARBA00009437"/>
    </source>
</evidence>
<dbReference type="GO" id="GO:0003677">
    <property type="term" value="F:DNA binding"/>
    <property type="evidence" value="ECO:0007669"/>
    <property type="project" value="UniProtKB-KW"/>
</dbReference>
<proteinExistence type="inferred from homology"/>
<gene>
    <name evidence="6" type="ORF">SAMN05443244_0768</name>
</gene>
<dbReference type="Gene3D" id="1.10.10.10">
    <property type="entry name" value="Winged helix-like DNA-binding domain superfamily/Winged helix DNA-binding domain"/>
    <property type="match status" value="1"/>
</dbReference>
<dbReference type="Pfam" id="PF03466">
    <property type="entry name" value="LysR_substrate"/>
    <property type="match status" value="1"/>
</dbReference>
<reference evidence="6 7" key="1">
    <citation type="submission" date="2016-10" db="EMBL/GenBank/DDBJ databases">
        <authorList>
            <person name="de Groot N.N."/>
        </authorList>
    </citation>
    <scope>NUCLEOTIDE SEQUENCE [LARGE SCALE GENOMIC DNA]</scope>
    <source>
        <strain evidence="6 7">AB35.6</strain>
    </source>
</reference>
<evidence type="ECO:0000313" key="6">
    <source>
        <dbReference type="EMBL" id="SEB48732.1"/>
    </source>
</evidence>
<evidence type="ECO:0000259" key="5">
    <source>
        <dbReference type="PROSITE" id="PS50931"/>
    </source>
</evidence>
<accession>A0A1H4JSV6</accession>
<dbReference type="Gene3D" id="3.40.190.10">
    <property type="entry name" value="Periplasmic binding protein-like II"/>
    <property type="match status" value="2"/>
</dbReference>
<organism evidence="6 7">
    <name type="scientific">Terriglobus roseus</name>
    <dbReference type="NCBI Taxonomy" id="392734"/>
    <lineage>
        <taxon>Bacteria</taxon>
        <taxon>Pseudomonadati</taxon>
        <taxon>Acidobacteriota</taxon>
        <taxon>Terriglobia</taxon>
        <taxon>Terriglobales</taxon>
        <taxon>Acidobacteriaceae</taxon>
        <taxon>Terriglobus</taxon>
    </lineage>
</organism>
<dbReference type="SUPFAM" id="SSF53850">
    <property type="entry name" value="Periplasmic binding protein-like II"/>
    <property type="match status" value="1"/>
</dbReference>
<dbReference type="GO" id="GO:0032993">
    <property type="term" value="C:protein-DNA complex"/>
    <property type="evidence" value="ECO:0007669"/>
    <property type="project" value="TreeGrafter"/>
</dbReference>
<dbReference type="GO" id="GO:0003700">
    <property type="term" value="F:DNA-binding transcription factor activity"/>
    <property type="evidence" value="ECO:0007669"/>
    <property type="project" value="InterPro"/>
</dbReference>
<evidence type="ECO:0000256" key="2">
    <source>
        <dbReference type="ARBA" id="ARBA00023015"/>
    </source>
</evidence>